<dbReference type="AlphaFoldDB" id="A0A0A9GUG7"/>
<proteinExistence type="predicted"/>
<accession>A0A0A9GUG7</accession>
<dbReference type="EMBL" id="GBRH01173668">
    <property type="protein sequence ID" value="JAE24228.1"/>
    <property type="molecule type" value="Transcribed_RNA"/>
</dbReference>
<sequence length="36" mass="4101">MTMSYYSFTSSWQRGAWRTTCFEEGQFVSHCLGASG</sequence>
<protein>
    <submittedName>
        <fullName evidence="1">Uncharacterized protein</fullName>
    </submittedName>
</protein>
<evidence type="ECO:0000313" key="1">
    <source>
        <dbReference type="EMBL" id="JAE24228.1"/>
    </source>
</evidence>
<reference evidence="1" key="2">
    <citation type="journal article" date="2015" name="Data Brief">
        <title>Shoot transcriptome of the giant reed, Arundo donax.</title>
        <authorList>
            <person name="Barrero R.A."/>
            <person name="Guerrero F.D."/>
            <person name="Moolhuijzen P."/>
            <person name="Goolsby J.A."/>
            <person name="Tidwell J."/>
            <person name="Bellgard S.E."/>
            <person name="Bellgard M.I."/>
        </authorList>
    </citation>
    <scope>NUCLEOTIDE SEQUENCE</scope>
    <source>
        <tissue evidence="1">Shoot tissue taken approximately 20 cm above the soil surface</tissue>
    </source>
</reference>
<organism evidence="1">
    <name type="scientific">Arundo donax</name>
    <name type="common">Giant reed</name>
    <name type="synonym">Donax arundinaceus</name>
    <dbReference type="NCBI Taxonomy" id="35708"/>
    <lineage>
        <taxon>Eukaryota</taxon>
        <taxon>Viridiplantae</taxon>
        <taxon>Streptophyta</taxon>
        <taxon>Embryophyta</taxon>
        <taxon>Tracheophyta</taxon>
        <taxon>Spermatophyta</taxon>
        <taxon>Magnoliopsida</taxon>
        <taxon>Liliopsida</taxon>
        <taxon>Poales</taxon>
        <taxon>Poaceae</taxon>
        <taxon>PACMAD clade</taxon>
        <taxon>Arundinoideae</taxon>
        <taxon>Arundineae</taxon>
        <taxon>Arundo</taxon>
    </lineage>
</organism>
<name>A0A0A9GUG7_ARUDO</name>
<reference evidence="1" key="1">
    <citation type="submission" date="2014-09" db="EMBL/GenBank/DDBJ databases">
        <authorList>
            <person name="Magalhaes I.L.F."/>
            <person name="Oliveira U."/>
            <person name="Santos F.R."/>
            <person name="Vidigal T.H.D.A."/>
            <person name="Brescovit A.D."/>
            <person name="Santos A.J."/>
        </authorList>
    </citation>
    <scope>NUCLEOTIDE SEQUENCE</scope>
    <source>
        <tissue evidence="1">Shoot tissue taken approximately 20 cm above the soil surface</tissue>
    </source>
</reference>